<gene>
    <name evidence="10" type="ORF">ACGTZG_03585</name>
    <name evidence="11" type="ORF">HF872_01545</name>
</gene>
<dbReference type="InterPro" id="IPR023195">
    <property type="entry name" value="Nict_dMeBzImd_PRibTrfase_N"/>
</dbReference>
<comment type="pathway">
    <text evidence="1">Nucleoside biosynthesis; alpha-ribazole biosynthesis; alpha-ribazole from 5,6-dimethylbenzimidazole: step 1/2.</text>
</comment>
<dbReference type="PANTHER" id="PTHR43463:SF1">
    <property type="entry name" value="NICOTINATE-NUCLEOTIDE--DIMETHYLBENZIMIDAZOLE PHOSPHORIBOSYLTRANSFERASE"/>
    <property type="match status" value="1"/>
</dbReference>
<keyword evidence="13" id="KW-1185">Reference proteome</keyword>
<name>A0A848BVJ0_9FIRM</name>
<dbReference type="InterPro" id="IPR036087">
    <property type="entry name" value="Nict_dMeBzImd_PRibTrfase_sf"/>
</dbReference>
<evidence type="ECO:0000313" key="13">
    <source>
        <dbReference type="Proteomes" id="UP001605989"/>
    </source>
</evidence>
<dbReference type="Pfam" id="PF02277">
    <property type="entry name" value="DBI_PRT"/>
    <property type="match status" value="1"/>
</dbReference>
<dbReference type="AlphaFoldDB" id="A0A848BVJ0"/>
<dbReference type="Gene3D" id="1.10.1610.10">
    <property type="match status" value="1"/>
</dbReference>
<dbReference type="OrthoDB" id="9781491at2"/>
<evidence type="ECO:0000256" key="2">
    <source>
        <dbReference type="ARBA" id="ARBA00007110"/>
    </source>
</evidence>
<keyword evidence="7 11" id="KW-0808">Transferase</keyword>
<dbReference type="Proteomes" id="UP001605989">
    <property type="component" value="Unassembled WGS sequence"/>
</dbReference>
<organism evidence="11 12">
    <name type="scientific">Megasphaera hexanoica</name>
    <dbReference type="NCBI Taxonomy" id="1675036"/>
    <lineage>
        <taxon>Bacteria</taxon>
        <taxon>Bacillati</taxon>
        <taxon>Bacillota</taxon>
        <taxon>Negativicutes</taxon>
        <taxon>Veillonellales</taxon>
        <taxon>Veillonellaceae</taxon>
        <taxon>Megasphaera</taxon>
    </lineage>
</organism>
<evidence type="ECO:0000256" key="4">
    <source>
        <dbReference type="ARBA" id="ARBA00015486"/>
    </source>
</evidence>
<keyword evidence="6 11" id="KW-0328">Glycosyltransferase</keyword>
<reference evidence="10 13" key="2">
    <citation type="submission" date="2024-10" db="EMBL/GenBank/DDBJ databases">
        <authorList>
            <person name="Sang B.-I."/>
            <person name="Prabhaharan D."/>
        </authorList>
    </citation>
    <scope>NUCLEOTIDE SEQUENCE [LARGE SCALE GENOMIC DNA]</scope>
    <source>
        <strain evidence="10 13">MH</strain>
    </source>
</reference>
<evidence type="ECO:0000256" key="1">
    <source>
        <dbReference type="ARBA" id="ARBA00005049"/>
    </source>
</evidence>
<dbReference type="EC" id="2.4.2.21" evidence="3"/>
<dbReference type="Gene3D" id="3.40.50.10210">
    <property type="match status" value="1"/>
</dbReference>
<comment type="similarity">
    <text evidence="2">Belongs to the CobT family.</text>
</comment>
<protein>
    <recommendedName>
        <fullName evidence="4">Nicotinate-nucleotide--dimethylbenzimidazole phosphoribosyltransferase</fullName>
        <ecNumber evidence="3">2.4.2.21</ecNumber>
    </recommendedName>
    <alternativeName>
        <fullName evidence="8">N(1)-alpha-phosphoribosyltransferase</fullName>
    </alternativeName>
</protein>
<evidence type="ECO:0000313" key="10">
    <source>
        <dbReference type="EMBL" id="MFG6272265.1"/>
    </source>
</evidence>
<evidence type="ECO:0000256" key="9">
    <source>
        <dbReference type="ARBA" id="ARBA00047340"/>
    </source>
</evidence>
<comment type="caution">
    <text evidence="11">The sequence shown here is derived from an EMBL/GenBank/DDBJ whole genome shotgun (WGS) entry which is preliminary data.</text>
</comment>
<reference evidence="11 12" key="1">
    <citation type="submission" date="2020-04" db="EMBL/GenBank/DDBJ databases">
        <authorList>
            <person name="Hitch T.C.A."/>
            <person name="Wylensek D."/>
            <person name="Clavel T."/>
        </authorList>
    </citation>
    <scope>NUCLEOTIDE SEQUENCE [LARGE SCALE GENOMIC DNA]</scope>
    <source>
        <strain evidence="11 12">Oil-RF-744-FAT-WT-6-1</strain>
    </source>
</reference>
<evidence type="ECO:0000313" key="12">
    <source>
        <dbReference type="Proteomes" id="UP000591071"/>
    </source>
</evidence>
<dbReference type="CDD" id="cd02439">
    <property type="entry name" value="DMB-PRT_CobT"/>
    <property type="match status" value="1"/>
</dbReference>
<keyword evidence="5" id="KW-0169">Cobalamin biosynthesis</keyword>
<dbReference type="GO" id="GO:0009236">
    <property type="term" value="P:cobalamin biosynthetic process"/>
    <property type="evidence" value="ECO:0007669"/>
    <property type="project" value="UniProtKB-KW"/>
</dbReference>
<proteinExistence type="inferred from homology"/>
<accession>A0A848BVJ0</accession>
<dbReference type="EMBL" id="JABAFG010000002">
    <property type="protein sequence ID" value="NME27316.1"/>
    <property type="molecule type" value="Genomic_DNA"/>
</dbReference>
<sequence>MTFGDEVEERLRNLAKPPGSLGLLEEQAKKAFLAWGCFPGRFAPKHIVFAADNGICRSGAVAQLSEITYMQSCHMVEGTSAVTCFCRCNQIPWEVVDVGIDSPDAVGLDYKIARGTKDFSREPAMTEEELRQAFAAGRERVLAAKRDGYNFLSFGEMGIGNTTTSAAVLMAIAPRDAASLVGYGSSRGNFRLLLHKRDLIRDALARYGPHISGAADALRYVGGFDLAALASAMCTCARERIPFYIDGFITAAALAAAVQLMPQVSRFALPSHMSREAGMSVALHAAGIDDYDVPLWANLSLGEGTGAVLAVTLLRSMLYAVDHMATLDGINADAEERHAERAGKGESYHGTSH</sequence>
<dbReference type="Proteomes" id="UP000591071">
    <property type="component" value="Unassembled WGS sequence"/>
</dbReference>
<evidence type="ECO:0000256" key="5">
    <source>
        <dbReference type="ARBA" id="ARBA00022573"/>
    </source>
</evidence>
<evidence type="ECO:0000256" key="7">
    <source>
        <dbReference type="ARBA" id="ARBA00022679"/>
    </source>
</evidence>
<evidence type="ECO:0000256" key="3">
    <source>
        <dbReference type="ARBA" id="ARBA00011991"/>
    </source>
</evidence>
<evidence type="ECO:0000313" key="11">
    <source>
        <dbReference type="EMBL" id="NME27316.1"/>
    </source>
</evidence>
<dbReference type="UniPathway" id="UPA00061">
    <property type="reaction ID" value="UER00516"/>
</dbReference>
<comment type="catalytic activity">
    <reaction evidence="9">
        <text>5,6-dimethylbenzimidazole + nicotinate beta-D-ribonucleotide = alpha-ribazole 5'-phosphate + nicotinate + H(+)</text>
        <dbReference type="Rhea" id="RHEA:11196"/>
        <dbReference type="ChEBI" id="CHEBI:15378"/>
        <dbReference type="ChEBI" id="CHEBI:15890"/>
        <dbReference type="ChEBI" id="CHEBI:32544"/>
        <dbReference type="ChEBI" id="CHEBI:57502"/>
        <dbReference type="ChEBI" id="CHEBI:57918"/>
        <dbReference type="EC" id="2.4.2.21"/>
    </reaction>
</comment>
<dbReference type="PANTHER" id="PTHR43463">
    <property type="entry name" value="NICOTINATE-NUCLEOTIDE--DIMETHYLBENZIMIDAZOLE PHOSPHORIBOSYLTRANSFERASE"/>
    <property type="match status" value="1"/>
</dbReference>
<evidence type="ECO:0000256" key="8">
    <source>
        <dbReference type="ARBA" id="ARBA00030686"/>
    </source>
</evidence>
<dbReference type="SUPFAM" id="SSF52733">
    <property type="entry name" value="Nicotinate mononucleotide:5,6-dimethylbenzimidazole phosphoribosyltransferase (CobT)"/>
    <property type="match status" value="1"/>
</dbReference>
<dbReference type="InterPro" id="IPR003200">
    <property type="entry name" value="Nict_dMeBzImd_PRibTrfase"/>
</dbReference>
<dbReference type="KEGG" id="mhw:ACT01_13310"/>
<dbReference type="GO" id="GO:0008939">
    <property type="term" value="F:nicotinate-nucleotide-dimethylbenzimidazole phosphoribosyltransferase activity"/>
    <property type="evidence" value="ECO:0007669"/>
    <property type="project" value="UniProtKB-EC"/>
</dbReference>
<dbReference type="EMBL" id="JBIEKR010000002">
    <property type="protein sequence ID" value="MFG6272265.1"/>
    <property type="molecule type" value="Genomic_DNA"/>
</dbReference>
<dbReference type="RefSeq" id="WP_113856420.1">
    <property type="nucleotide sequence ID" value="NZ_CP011940.1"/>
</dbReference>
<evidence type="ECO:0000256" key="6">
    <source>
        <dbReference type="ARBA" id="ARBA00022676"/>
    </source>
</evidence>